<dbReference type="EMBL" id="FLUO01000001">
    <property type="protein sequence ID" value="SBW08070.1"/>
    <property type="molecule type" value="Genomic_DNA"/>
</dbReference>
<dbReference type="GO" id="GO:0003700">
    <property type="term" value="F:DNA-binding transcription factor activity"/>
    <property type="evidence" value="ECO:0007669"/>
    <property type="project" value="InterPro"/>
</dbReference>
<dbReference type="InterPro" id="IPR036388">
    <property type="entry name" value="WH-like_DNA-bd_sf"/>
</dbReference>
<evidence type="ECO:0000259" key="1">
    <source>
        <dbReference type="PROSITE" id="PS50995"/>
    </source>
</evidence>
<dbReference type="PROSITE" id="PS50995">
    <property type="entry name" value="HTH_MARR_2"/>
    <property type="match status" value="1"/>
</dbReference>
<evidence type="ECO:0000313" key="2">
    <source>
        <dbReference type="EMBL" id="SBW08070.1"/>
    </source>
</evidence>
<dbReference type="SUPFAM" id="SSF46785">
    <property type="entry name" value="Winged helix' DNA-binding domain"/>
    <property type="match status" value="1"/>
</dbReference>
<dbReference type="AlphaFoldDB" id="A0A212K8P6"/>
<gene>
    <name evidence="2" type="ORF">KL86APRO_12332</name>
</gene>
<dbReference type="InterPro" id="IPR036390">
    <property type="entry name" value="WH_DNA-bd_sf"/>
</dbReference>
<sequence length="153" mass="16852">MPAPRERTVARVEIELTRLARVLEAVRRHRSYPIEPAQYLHLCILKAEGPRTVAGLAARLLLDASTVTRQIAAMESAGLVSREPHPTDSRSHLIAPTALGLARAEEMRTGRRARVAQLLADWPEADRAELARLLERLSLGLIGQIERSLADSG</sequence>
<name>A0A212K8P6_9PROT</name>
<reference evidence="2" key="1">
    <citation type="submission" date="2016-04" db="EMBL/GenBank/DDBJ databases">
        <authorList>
            <person name="Evans L.H."/>
            <person name="Alamgir A."/>
            <person name="Owens N."/>
            <person name="Weber N.D."/>
            <person name="Virtaneva K."/>
            <person name="Barbian K."/>
            <person name="Babar A."/>
            <person name="Rosenke K."/>
        </authorList>
    </citation>
    <scope>NUCLEOTIDE SEQUENCE</scope>
    <source>
        <strain evidence="2">86</strain>
    </source>
</reference>
<dbReference type="PANTHER" id="PTHR33164">
    <property type="entry name" value="TRANSCRIPTIONAL REGULATOR, MARR FAMILY"/>
    <property type="match status" value="1"/>
</dbReference>
<feature type="domain" description="HTH marR-type" evidence="1">
    <location>
        <begin position="9"/>
        <end position="139"/>
    </location>
</feature>
<proteinExistence type="predicted"/>
<accession>A0A212K8P6</accession>
<dbReference type="GO" id="GO:0006950">
    <property type="term" value="P:response to stress"/>
    <property type="evidence" value="ECO:0007669"/>
    <property type="project" value="TreeGrafter"/>
</dbReference>
<dbReference type="PANTHER" id="PTHR33164:SF57">
    <property type="entry name" value="MARR-FAMILY TRANSCRIPTIONAL REGULATOR"/>
    <property type="match status" value="1"/>
</dbReference>
<dbReference type="Pfam" id="PF01047">
    <property type="entry name" value="MarR"/>
    <property type="match status" value="1"/>
</dbReference>
<organism evidence="2">
    <name type="scientific">uncultured Alphaproteobacteria bacterium</name>
    <dbReference type="NCBI Taxonomy" id="91750"/>
    <lineage>
        <taxon>Bacteria</taxon>
        <taxon>Pseudomonadati</taxon>
        <taxon>Pseudomonadota</taxon>
        <taxon>Alphaproteobacteria</taxon>
        <taxon>environmental samples</taxon>
    </lineage>
</organism>
<dbReference type="Gene3D" id="1.10.10.10">
    <property type="entry name" value="Winged helix-like DNA-binding domain superfamily/Winged helix DNA-binding domain"/>
    <property type="match status" value="1"/>
</dbReference>
<dbReference type="SMART" id="SM00347">
    <property type="entry name" value="HTH_MARR"/>
    <property type="match status" value="1"/>
</dbReference>
<dbReference type="InterPro" id="IPR000835">
    <property type="entry name" value="HTH_MarR-typ"/>
</dbReference>
<protein>
    <submittedName>
        <fullName evidence="2">Transcriptional regulator, MarR family</fullName>
    </submittedName>
</protein>
<dbReference type="InterPro" id="IPR039422">
    <property type="entry name" value="MarR/SlyA-like"/>
</dbReference>